<accession>X1JJG7</accession>
<sequence length="85" mass="9879">MVIKLPSPRKKKPIDDKQKSLFSFVEETQPQTRKIEHDVKKQDDSKEKEVIEVEQTKTGPESKKASHKLFFKTKSHNFGLKEGNI</sequence>
<evidence type="ECO:0000313" key="2">
    <source>
        <dbReference type="EMBL" id="GAH94217.1"/>
    </source>
</evidence>
<feature type="compositionally biased region" description="Basic and acidic residues" evidence="1">
    <location>
        <begin position="33"/>
        <end position="64"/>
    </location>
</feature>
<proteinExistence type="predicted"/>
<gene>
    <name evidence="2" type="ORF">S03H2_70490</name>
</gene>
<organism evidence="2">
    <name type="scientific">marine sediment metagenome</name>
    <dbReference type="NCBI Taxonomy" id="412755"/>
    <lineage>
        <taxon>unclassified sequences</taxon>
        <taxon>metagenomes</taxon>
        <taxon>ecological metagenomes</taxon>
    </lineage>
</organism>
<feature type="non-terminal residue" evidence="2">
    <location>
        <position position="85"/>
    </location>
</feature>
<reference evidence="2" key="1">
    <citation type="journal article" date="2014" name="Front. Microbiol.">
        <title>High frequency of phylogenetically diverse reductive dehalogenase-homologous genes in deep subseafloor sedimentary metagenomes.</title>
        <authorList>
            <person name="Kawai M."/>
            <person name="Futagami T."/>
            <person name="Toyoda A."/>
            <person name="Takaki Y."/>
            <person name="Nishi S."/>
            <person name="Hori S."/>
            <person name="Arai W."/>
            <person name="Tsubouchi T."/>
            <person name="Morono Y."/>
            <person name="Uchiyama I."/>
            <person name="Ito T."/>
            <person name="Fujiyama A."/>
            <person name="Inagaki F."/>
            <person name="Takami H."/>
        </authorList>
    </citation>
    <scope>NUCLEOTIDE SEQUENCE</scope>
    <source>
        <strain evidence="2">Expedition CK06-06</strain>
    </source>
</reference>
<evidence type="ECO:0000256" key="1">
    <source>
        <dbReference type="SAM" id="MobiDB-lite"/>
    </source>
</evidence>
<feature type="region of interest" description="Disordered" evidence="1">
    <location>
        <begin position="27"/>
        <end position="67"/>
    </location>
</feature>
<name>X1JJG7_9ZZZZ</name>
<dbReference type="EMBL" id="BARU01046863">
    <property type="protein sequence ID" value="GAH94217.1"/>
    <property type="molecule type" value="Genomic_DNA"/>
</dbReference>
<comment type="caution">
    <text evidence="2">The sequence shown here is derived from an EMBL/GenBank/DDBJ whole genome shotgun (WGS) entry which is preliminary data.</text>
</comment>
<protein>
    <submittedName>
        <fullName evidence="2">Uncharacterized protein</fullName>
    </submittedName>
</protein>
<dbReference type="AlphaFoldDB" id="X1JJG7"/>